<name>A0ABT7UZV8_9LACO</name>
<protein>
    <submittedName>
        <fullName evidence="2">Glycosyltransferase family 2 protein</fullName>
        <ecNumber evidence="2">2.4.-.-</ecNumber>
    </submittedName>
</protein>
<dbReference type="Gene3D" id="3.90.550.10">
    <property type="entry name" value="Spore Coat Polysaccharide Biosynthesis Protein SpsA, Chain A"/>
    <property type="match status" value="1"/>
</dbReference>
<reference evidence="2 3" key="2">
    <citation type="submission" date="2023-06" db="EMBL/GenBank/DDBJ databases">
        <authorList>
            <person name="Zeman M."/>
            <person name="Kubasova T."/>
            <person name="Jahodarova E."/>
            <person name="Nykrynova M."/>
            <person name="Rychlik I."/>
        </authorList>
    </citation>
    <scope>NUCLEOTIDE SEQUENCE [LARGE SCALE GENOMIC DNA]</scope>
    <source>
        <strain evidence="2 3">161_Gplus</strain>
    </source>
</reference>
<dbReference type="RefSeq" id="WP_289586599.1">
    <property type="nucleotide sequence ID" value="NZ_JAUDDW010000046.1"/>
</dbReference>
<dbReference type="Pfam" id="PF00535">
    <property type="entry name" value="Glycos_transf_2"/>
    <property type="match status" value="1"/>
</dbReference>
<proteinExistence type="predicted"/>
<dbReference type="PANTHER" id="PTHR22916:SF3">
    <property type="entry name" value="UDP-GLCNAC:BETAGAL BETA-1,3-N-ACETYLGLUCOSAMINYLTRANSFERASE-LIKE PROTEIN 1"/>
    <property type="match status" value="1"/>
</dbReference>
<accession>A0ABT7UZV8</accession>
<dbReference type="SUPFAM" id="SSF53448">
    <property type="entry name" value="Nucleotide-diphospho-sugar transferases"/>
    <property type="match status" value="1"/>
</dbReference>
<dbReference type="EMBL" id="JAUDDW010000046">
    <property type="protein sequence ID" value="MDM8267238.1"/>
    <property type="molecule type" value="Genomic_DNA"/>
</dbReference>
<sequence>MDKYSIDIIVPVYNAEVTLDKCITSLMKQKFTDFRVLLIDDGSTDSSGSMCDKYSQKYKNVITYHTKNKGRAAARNYGLDKANSKYLMFVDSDDWVDDQFCYKPFKYISKYDYDVVMFGYKINSETEKKVELPIVQEFKRVNNQEAFRLLINDDIGNFSWNKIFKRKLFSNIRYPVGHVFEDTATIYRIINKAEKIGILNEYLYHYRQRPDSVMHNLSVTTILDSIIARKQFHSFINENYPELSNISYNKLVFNYLQYAVYVYREINSKYDLKETSDFLNDVNMSNLKLNKKAVIMLYLFRNHLFLFKLISRLTR</sequence>
<reference evidence="3" key="1">
    <citation type="submission" date="2023-06" db="EMBL/GenBank/DDBJ databases">
        <title>Identification and characterization of horizontal gene transfer across gut microbiota members of farm animals based on homology search.</title>
        <authorList>
            <person name="Zeman M."/>
            <person name="Kubasova T."/>
            <person name="Jahodarova E."/>
            <person name="Nykrynova M."/>
            <person name="Rychlik I."/>
        </authorList>
    </citation>
    <scope>NUCLEOTIDE SEQUENCE [LARGE SCALE GENOMIC DNA]</scope>
    <source>
        <strain evidence="3">161_Gplus</strain>
    </source>
</reference>
<dbReference type="EC" id="2.4.-.-" evidence="2"/>
<dbReference type="PANTHER" id="PTHR22916">
    <property type="entry name" value="GLYCOSYLTRANSFERASE"/>
    <property type="match status" value="1"/>
</dbReference>
<dbReference type="InterPro" id="IPR029044">
    <property type="entry name" value="Nucleotide-diphossugar_trans"/>
</dbReference>
<organism evidence="2 3">
    <name type="scientific">Limosilactobacillus pontis</name>
    <dbReference type="NCBI Taxonomy" id="35787"/>
    <lineage>
        <taxon>Bacteria</taxon>
        <taxon>Bacillati</taxon>
        <taxon>Bacillota</taxon>
        <taxon>Bacilli</taxon>
        <taxon>Lactobacillales</taxon>
        <taxon>Lactobacillaceae</taxon>
        <taxon>Limosilactobacillus</taxon>
    </lineage>
</organism>
<dbReference type="InterPro" id="IPR001173">
    <property type="entry name" value="Glyco_trans_2-like"/>
</dbReference>
<dbReference type="Proteomes" id="UP001529343">
    <property type="component" value="Unassembled WGS sequence"/>
</dbReference>
<keyword evidence="2" id="KW-0328">Glycosyltransferase</keyword>
<keyword evidence="3" id="KW-1185">Reference proteome</keyword>
<dbReference type="CDD" id="cd00761">
    <property type="entry name" value="Glyco_tranf_GTA_type"/>
    <property type="match status" value="1"/>
</dbReference>
<evidence type="ECO:0000313" key="3">
    <source>
        <dbReference type="Proteomes" id="UP001529343"/>
    </source>
</evidence>
<gene>
    <name evidence="2" type="ORF">QUW44_08900</name>
</gene>
<keyword evidence="2" id="KW-0808">Transferase</keyword>
<feature type="domain" description="Glycosyltransferase 2-like" evidence="1">
    <location>
        <begin position="8"/>
        <end position="171"/>
    </location>
</feature>
<dbReference type="GO" id="GO:0016757">
    <property type="term" value="F:glycosyltransferase activity"/>
    <property type="evidence" value="ECO:0007669"/>
    <property type="project" value="UniProtKB-KW"/>
</dbReference>
<evidence type="ECO:0000259" key="1">
    <source>
        <dbReference type="Pfam" id="PF00535"/>
    </source>
</evidence>
<evidence type="ECO:0000313" key="2">
    <source>
        <dbReference type="EMBL" id="MDM8267238.1"/>
    </source>
</evidence>
<comment type="caution">
    <text evidence="2">The sequence shown here is derived from an EMBL/GenBank/DDBJ whole genome shotgun (WGS) entry which is preliminary data.</text>
</comment>